<keyword evidence="2" id="KW-0812">Transmembrane</keyword>
<name>A0A430B6H7_9ENTE</name>
<dbReference type="Gene3D" id="1.10.260.40">
    <property type="entry name" value="lambda repressor-like DNA-binding domains"/>
    <property type="match status" value="1"/>
</dbReference>
<dbReference type="GO" id="GO:0003677">
    <property type="term" value="F:DNA binding"/>
    <property type="evidence" value="ECO:0007669"/>
    <property type="project" value="UniProtKB-KW"/>
</dbReference>
<organism evidence="4 5">
    <name type="scientific">Vagococcus carniphilus</name>
    <dbReference type="NCBI Taxonomy" id="218144"/>
    <lineage>
        <taxon>Bacteria</taxon>
        <taxon>Bacillati</taxon>
        <taxon>Bacillota</taxon>
        <taxon>Bacilli</taxon>
        <taxon>Lactobacillales</taxon>
        <taxon>Enterococcaceae</taxon>
        <taxon>Vagococcus</taxon>
    </lineage>
</organism>
<evidence type="ECO:0000256" key="2">
    <source>
        <dbReference type="SAM" id="Phobius"/>
    </source>
</evidence>
<evidence type="ECO:0000313" key="4">
    <source>
        <dbReference type="EMBL" id="RSU15909.1"/>
    </source>
</evidence>
<dbReference type="SUPFAM" id="SSF47413">
    <property type="entry name" value="lambda repressor-like DNA-binding domains"/>
    <property type="match status" value="1"/>
</dbReference>
<dbReference type="PANTHER" id="PTHR46558:SF4">
    <property type="entry name" value="DNA-BIDING PHAGE PROTEIN"/>
    <property type="match status" value="1"/>
</dbReference>
<reference evidence="4 5" key="1">
    <citation type="submission" date="2017-05" db="EMBL/GenBank/DDBJ databases">
        <title>Vagococcus spp. assemblies.</title>
        <authorList>
            <person name="Gulvik C.A."/>
        </authorList>
    </citation>
    <scope>NUCLEOTIDE SEQUENCE [LARGE SCALE GENOMIC DNA]</scope>
    <source>
        <strain evidence="4 5">SS1714</strain>
    </source>
</reference>
<keyword evidence="1" id="KW-0238">DNA-binding</keyword>
<dbReference type="GeneID" id="95581772"/>
<accession>A0A430B6H7</accession>
<feature type="transmembrane region" description="Helical" evidence="2">
    <location>
        <begin position="84"/>
        <end position="104"/>
    </location>
</feature>
<dbReference type="PROSITE" id="PS50943">
    <property type="entry name" value="HTH_CROC1"/>
    <property type="match status" value="1"/>
</dbReference>
<keyword evidence="5" id="KW-1185">Reference proteome</keyword>
<sequence length="212" mass="24730">MSESILSINLKKFRRENNLTQQELAEMLDVSDKSISKWELGHTYPSKKNMINIANVLNISVELLLLEELTEENQNTKKLSKNKLISLLVIGCLLFISLNIYYGINLIKEKDNQIQKLQNKASKQNELLNRTYSYKIVVLLEPNTSEETITEWENLLKNQYRISKFQLLPNKLAQDIMIDFTVQAKNNDEMNIIFKEIKESAPNLKNIESFYL</sequence>
<dbReference type="SMART" id="SM00530">
    <property type="entry name" value="HTH_XRE"/>
    <property type="match status" value="1"/>
</dbReference>
<evidence type="ECO:0000259" key="3">
    <source>
        <dbReference type="PROSITE" id="PS50943"/>
    </source>
</evidence>
<dbReference type="RefSeq" id="WP_126792818.1">
    <property type="nucleotide sequence ID" value="NZ_CP060720.1"/>
</dbReference>
<dbReference type="EMBL" id="NGKB01000004">
    <property type="protein sequence ID" value="RSU15909.1"/>
    <property type="molecule type" value="Genomic_DNA"/>
</dbReference>
<dbReference type="PANTHER" id="PTHR46558">
    <property type="entry name" value="TRACRIPTIONAL REGULATORY PROTEIN-RELATED-RELATED"/>
    <property type="match status" value="1"/>
</dbReference>
<comment type="caution">
    <text evidence="4">The sequence shown here is derived from an EMBL/GenBank/DDBJ whole genome shotgun (WGS) entry which is preliminary data.</text>
</comment>
<evidence type="ECO:0000313" key="5">
    <source>
        <dbReference type="Proteomes" id="UP000288028"/>
    </source>
</evidence>
<dbReference type="InterPro" id="IPR010982">
    <property type="entry name" value="Lambda_DNA-bd_dom_sf"/>
</dbReference>
<dbReference type="AlphaFoldDB" id="A0A430B6H7"/>
<feature type="domain" description="HTH cro/C1-type" evidence="3">
    <location>
        <begin position="10"/>
        <end position="64"/>
    </location>
</feature>
<dbReference type="Pfam" id="PF01381">
    <property type="entry name" value="HTH_3"/>
    <property type="match status" value="1"/>
</dbReference>
<evidence type="ECO:0000256" key="1">
    <source>
        <dbReference type="ARBA" id="ARBA00023125"/>
    </source>
</evidence>
<dbReference type="InterPro" id="IPR001387">
    <property type="entry name" value="Cro/C1-type_HTH"/>
</dbReference>
<keyword evidence="2" id="KW-0472">Membrane</keyword>
<dbReference type="CDD" id="cd00093">
    <property type="entry name" value="HTH_XRE"/>
    <property type="match status" value="1"/>
</dbReference>
<gene>
    <name evidence="4" type="ORF">CBF28_05605</name>
</gene>
<dbReference type="Proteomes" id="UP000288028">
    <property type="component" value="Unassembled WGS sequence"/>
</dbReference>
<dbReference type="OrthoDB" id="9812495at2"/>
<proteinExistence type="predicted"/>
<keyword evidence="2" id="KW-1133">Transmembrane helix</keyword>
<protein>
    <recommendedName>
        <fullName evidence="3">HTH cro/C1-type domain-containing protein</fullName>
    </recommendedName>
</protein>